<feature type="region of interest" description="Disordered" evidence="1">
    <location>
        <begin position="21"/>
        <end position="69"/>
    </location>
</feature>
<dbReference type="EMBL" id="JFKB01000009">
    <property type="protein sequence ID" value="OSQ47089.1"/>
    <property type="molecule type" value="Genomic_DNA"/>
</dbReference>
<reference evidence="2 3" key="1">
    <citation type="submission" date="2014-03" db="EMBL/GenBank/DDBJ databases">
        <title>The draft genome sequence of Thalassospira alkalitolerans JCM 18968.</title>
        <authorList>
            <person name="Lai Q."/>
            <person name="Shao Z."/>
        </authorList>
    </citation>
    <scope>NUCLEOTIDE SEQUENCE [LARGE SCALE GENOMIC DNA]</scope>
    <source>
        <strain evidence="2 3">JCM 18968</strain>
    </source>
</reference>
<gene>
    <name evidence="2" type="ORF">TALK_13795</name>
</gene>
<dbReference type="AlphaFoldDB" id="A0A1Y2L9H3"/>
<organism evidence="2 3">
    <name type="scientific">Thalassospira alkalitolerans</name>
    <dbReference type="NCBI Taxonomy" id="1293890"/>
    <lineage>
        <taxon>Bacteria</taxon>
        <taxon>Pseudomonadati</taxon>
        <taxon>Pseudomonadota</taxon>
        <taxon>Alphaproteobacteria</taxon>
        <taxon>Rhodospirillales</taxon>
        <taxon>Thalassospiraceae</taxon>
        <taxon>Thalassospira</taxon>
    </lineage>
</organism>
<comment type="caution">
    <text evidence="2">The sequence shown here is derived from an EMBL/GenBank/DDBJ whole genome shotgun (WGS) entry which is preliminary data.</text>
</comment>
<feature type="compositionally biased region" description="Polar residues" evidence="1">
    <location>
        <begin position="31"/>
        <end position="52"/>
    </location>
</feature>
<dbReference type="Proteomes" id="UP000193396">
    <property type="component" value="Unassembled WGS sequence"/>
</dbReference>
<sequence length="69" mass="6893">MQVGATGSAAYAPNPLQIQQAAAPIAETGGNDLQSPPTQRVEQSASADTSQPASPPSGSGRGQIIDIYA</sequence>
<dbReference type="RefSeq" id="WP_085619717.1">
    <property type="nucleotide sequence ID" value="NZ_CAXBPE010000002.1"/>
</dbReference>
<evidence type="ECO:0000313" key="2">
    <source>
        <dbReference type="EMBL" id="OSQ47089.1"/>
    </source>
</evidence>
<protein>
    <submittedName>
        <fullName evidence="2">Uncharacterized protein</fullName>
    </submittedName>
</protein>
<evidence type="ECO:0000313" key="3">
    <source>
        <dbReference type="Proteomes" id="UP000193396"/>
    </source>
</evidence>
<proteinExistence type="predicted"/>
<name>A0A1Y2L9H3_9PROT</name>
<dbReference type="OrthoDB" id="7363294at2"/>
<evidence type="ECO:0000256" key="1">
    <source>
        <dbReference type="SAM" id="MobiDB-lite"/>
    </source>
</evidence>
<keyword evidence="3" id="KW-1185">Reference proteome</keyword>
<accession>A0A1Y2L9H3</accession>